<organism evidence="11">
    <name type="scientific">uncultured delta proteobacterium</name>
    <dbReference type="NCBI Taxonomy" id="34034"/>
    <lineage>
        <taxon>Bacteria</taxon>
        <taxon>Deltaproteobacteria</taxon>
        <taxon>environmental samples</taxon>
    </lineage>
</organism>
<dbReference type="Gene3D" id="1.10.357.140">
    <property type="entry name" value="UbiA prenyltransferase"/>
    <property type="match status" value="1"/>
</dbReference>
<keyword evidence="6 10" id="KW-0812">Transmembrane</keyword>
<feature type="transmembrane region" description="Helical" evidence="10">
    <location>
        <begin position="20"/>
        <end position="41"/>
    </location>
</feature>
<dbReference type="FunFam" id="1.10.357.140:FF:000008">
    <property type="entry name" value="4-hydroxybenzoate octaprenyltransferase"/>
    <property type="match status" value="1"/>
</dbReference>
<dbReference type="InterPro" id="IPR000537">
    <property type="entry name" value="UbiA_prenyltransferase"/>
</dbReference>
<dbReference type="GO" id="GO:0006744">
    <property type="term" value="P:ubiquinone biosynthetic process"/>
    <property type="evidence" value="ECO:0007669"/>
    <property type="project" value="TreeGrafter"/>
</dbReference>
<comment type="similarity">
    <text evidence="3">Belongs to the UbiA prenyltransferase family.</text>
</comment>
<evidence type="ECO:0000256" key="1">
    <source>
        <dbReference type="ARBA" id="ARBA00001946"/>
    </source>
</evidence>
<comment type="cofactor">
    <cofactor evidence="1">
        <name>Mg(2+)</name>
        <dbReference type="ChEBI" id="CHEBI:18420"/>
    </cofactor>
</comment>
<evidence type="ECO:0000256" key="2">
    <source>
        <dbReference type="ARBA" id="ARBA00004141"/>
    </source>
</evidence>
<feature type="transmembrane region" description="Helical" evidence="10">
    <location>
        <begin position="139"/>
        <end position="159"/>
    </location>
</feature>
<dbReference type="GO" id="GO:0008412">
    <property type="term" value="F:4-hydroxybenzoate polyprenyltransferase activity"/>
    <property type="evidence" value="ECO:0007669"/>
    <property type="project" value="UniProtKB-EC"/>
</dbReference>
<gene>
    <name evidence="11" type="ORF">KL86DPRO_70190</name>
</gene>
<dbReference type="InterPro" id="IPR006371">
    <property type="entry name" value="Polyprenyltransferase_UbiA-li"/>
</dbReference>
<keyword evidence="8 10" id="KW-0472">Membrane</keyword>
<keyword evidence="7 10" id="KW-1133">Transmembrane helix</keyword>
<feature type="transmembrane region" description="Helical" evidence="10">
    <location>
        <begin position="205"/>
        <end position="228"/>
    </location>
</feature>
<protein>
    <recommendedName>
        <fullName evidence="9">4-hydroxybenzoate polyprenyltransferase</fullName>
        <ecNumber evidence="9">2.5.1.39</ecNumber>
    </recommendedName>
</protein>
<reference evidence="11" key="1">
    <citation type="submission" date="2016-04" db="EMBL/GenBank/DDBJ databases">
        <authorList>
            <person name="Evans L.H."/>
            <person name="Alamgir A."/>
            <person name="Owens N."/>
            <person name="Weber N.D."/>
            <person name="Virtaneva K."/>
            <person name="Barbian K."/>
            <person name="Babar A."/>
            <person name="Rosenke K."/>
        </authorList>
    </citation>
    <scope>NUCLEOTIDE SEQUENCE</scope>
    <source>
        <strain evidence="11">86</strain>
    </source>
</reference>
<evidence type="ECO:0000256" key="8">
    <source>
        <dbReference type="ARBA" id="ARBA00023136"/>
    </source>
</evidence>
<feature type="transmembrane region" description="Helical" evidence="10">
    <location>
        <begin position="89"/>
        <end position="106"/>
    </location>
</feature>
<dbReference type="InterPro" id="IPR039653">
    <property type="entry name" value="Prenyltransferase"/>
</dbReference>
<dbReference type="NCBIfam" id="TIGR01475">
    <property type="entry name" value="ubiA_other"/>
    <property type="match status" value="1"/>
</dbReference>
<dbReference type="EMBL" id="FLUQ01000007">
    <property type="protein sequence ID" value="SBW11159.1"/>
    <property type="molecule type" value="Genomic_DNA"/>
</dbReference>
<feature type="transmembrane region" description="Helical" evidence="10">
    <location>
        <begin position="234"/>
        <end position="252"/>
    </location>
</feature>
<evidence type="ECO:0000313" key="11">
    <source>
        <dbReference type="EMBL" id="SBW11159.1"/>
    </source>
</evidence>
<dbReference type="CDD" id="cd13959">
    <property type="entry name" value="PT_UbiA_COQ2"/>
    <property type="match status" value="1"/>
</dbReference>
<feature type="transmembrane region" description="Helical" evidence="10">
    <location>
        <begin position="47"/>
        <end position="68"/>
    </location>
</feature>
<dbReference type="PANTHER" id="PTHR11048:SF28">
    <property type="entry name" value="4-HYDROXYBENZOATE POLYPRENYLTRANSFERASE, MITOCHONDRIAL"/>
    <property type="match status" value="1"/>
</dbReference>
<dbReference type="GO" id="GO:0005886">
    <property type="term" value="C:plasma membrane"/>
    <property type="evidence" value="ECO:0007669"/>
    <property type="project" value="TreeGrafter"/>
</dbReference>
<proteinExistence type="inferred from homology"/>
<sequence length="289" mass="31580">MPLLSMLCNKIRILCRMVKIEHSVFALPFAFMGAFAAAMGVPPARDLILLGIAMVCIRSFAMTFNRIVDVRYDRLNPRTATRPLITGEISPRAAWLFCAVMAIGFVASAAGMNMLCLALSPLVLFVAGFYSYTKRFTWLCHFVLGLLLAMAPMAGYLAVTAAFALPPMLLAAAVTFWVAGFDIFYSCQDVDFDQKHGLHSVPAHFGIPTGLVMAGFCHANTVIFLFLAGYGFGFAWPWHAVVAAVAAILVWEHRLVRPDDLTRVNLAFFTLNAVIALILFCGIAAAIFL</sequence>
<accession>A0A212KHQ0</accession>
<dbReference type="PANTHER" id="PTHR11048">
    <property type="entry name" value="PRENYLTRANSFERASES"/>
    <property type="match status" value="1"/>
</dbReference>
<evidence type="ECO:0000256" key="5">
    <source>
        <dbReference type="ARBA" id="ARBA00022679"/>
    </source>
</evidence>
<feature type="transmembrane region" description="Helical" evidence="10">
    <location>
        <begin position="165"/>
        <end position="185"/>
    </location>
</feature>
<evidence type="ECO:0000256" key="6">
    <source>
        <dbReference type="ARBA" id="ARBA00022692"/>
    </source>
</evidence>
<keyword evidence="4" id="KW-0997">Cell inner membrane</keyword>
<evidence type="ECO:0000256" key="9">
    <source>
        <dbReference type="ARBA" id="ARBA00034524"/>
    </source>
</evidence>
<dbReference type="Gene3D" id="1.20.120.1780">
    <property type="entry name" value="UbiA prenyltransferase"/>
    <property type="match status" value="1"/>
</dbReference>
<keyword evidence="4" id="KW-1003">Cell membrane</keyword>
<evidence type="ECO:0000256" key="4">
    <source>
        <dbReference type="ARBA" id="ARBA00022519"/>
    </source>
</evidence>
<dbReference type="AlphaFoldDB" id="A0A212KHQ0"/>
<comment type="subcellular location">
    <subcellularLocation>
        <location evidence="2">Membrane</location>
        <topology evidence="2">Multi-pass membrane protein</topology>
    </subcellularLocation>
</comment>
<evidence type="ECO:0000256" key="10">
    <source>
        <dbReference type="SAM" id="Phobius"/>
    </source>
</evidence>
<dbReference type="EC" id="2.5.1.39" evidence="9"/>
<evidence type="ECO:0000256" key="3">
    <source>
        <dbReference type="ARBA" id="ARBA00005985"/>
    </source>
</evidence>
<feature type="transmembrane region" description="Helical" evidence="10">
    <location>
        <begin position="264"/>
        <end position="288"/>
    </location>
</feature>
<dbReference type="FunFam" id="1.20.120.1780:FF:000001">
    <property type="entry name" value="4-hydroxybenzoate octaprenyltransferase"/>
    <property type="match status" value="1"/>
</dbReference>
<keyword evidence="5 11" id="KW-0808">Transferase</keyword>
<name>A0A212KHQ0_9DELT</name>
<evidence type="ECO:0000256" key="7">
    <source>
        <dbReference type="ARBA" id="ARBA00022989"/>
    </source>
</evidence>
<dbReference type="InterPro" id="IPR044878">
    <property type="entry name" value="UbiA_sf"/>
</dbReference>
<dbReference type="Pfam" id="PF01040">
    <property type="entry name" value="UbiA"/>
    <property type="match status" value="1"/>
</dbReference>